<reference evidence="2" key="1">
    <citation type="journal article" date="2014" name="Genome Announc.">
        <title>Draft genome sequence of the plant-pathogenic soil fungus Rhizoctonia solani anastomosis group 3 strain Rhs1AP.</title>
        <authorList>
            <person name="Cubeta M.A."/>
            <person name="Thomas E."/>
            <person name="Dean R.A."/>
            <person name="Jabaji S."/>
            <person name="Neate S.M."/>
            <person name="Tavantzis S."/>
            <person name="Toda T."/>
            <person name="Vilgalys R."/>
            <person name="Bharathan N."/>
            <person name="Fedorova-Abrams N."/>
            <person name="Pakala S.B."/>
            <person name="Pakala S.M."/>
            <person name="Zafar N."/>
            <person name="Joardar V."/>
            <person name="Losada L."/>
            <person name="Nierman W.C."/>
        </authorList>
    </citation>
    <scope>NUCLEOTIDE SEQUENCE [LARGE SCALE GENOMIC DNA]</scope>
    <source>
        <strain evidence="2">AG-3</strain>
    </source>
</reference>
<sequence>MDELLEASKLLKAGLDRYINACSVTTSLYNPANRENDNSPVLNAITDELQMVATYEKNVRNAQSILSKGRNTSLALVPINLLPSELLEWIFELAYYSWLRSVDIENVQPEDGDDEDVPSDYIQYNMDVKLPSPMFPETLTRVCAHWRQVALSSHRLWSRIDVPIFSQSYKRLLLRGRTFSSQTNSPGLDVHILMANGEMERESLYDQLDQFCTTVGSKIRALQLTNGVKSRIFYPKFRLAPLLAASFAHLTPGTLDHLALIDHHPPKPNFINSTELAQESDYWQDSGMRIKLPQRQIDEVLRPIQSLWLKNHYFPWESPAYYGLVDLRLLRSEKITETFIESTQLRGILSASPKLRTFQCAIKVKGANAAVQDLSGPIYLAELEDLHLRQMEYRESQHVISLISPGPKPLSLSIQIGTSSLSESVFSAHVLAFFARSNVTALHIESHGWSCPRLPLGRLLTDSPRTTRIIGLQWFNLTQETIPPIDPGQSYLTQLDCLNLTQCVFHIETLQQMIALCPVRVMKLPEPRLIVDDEEVVPESKETLDRLAAIFPVVKCVNEDTPMEEWNSWGTMEWEWETV</sequence>
<gene>
    <name evidence="1" type="ORF">RSOL_316650</name>
</gene>
<protein>
    <submittedName>
        <fullName evidence="1">F-box-like domain protein, putative</fullName>
    </submittedName>
</protein>
<evidence type="ECO:0000313" key="1">
    <source>
        <dbReference type="EMBL" id="EUC59526.1"/>
    </source>
</evidence>
<accession>A0A0A1ULV9</accession>
<comment type="caution">
    <text evidence="1">The sequence shown here is derived from an EMBL/GenBank/DDBJ whole genome shotgun (WGS) entry which is preliminary data.</text>
</comment>
<dbReference type="Proteomes" id="UP000030108">
    <property type="component" value="Unassembled WGS sequence"/>
</dbReference>
<dbReference type="EMBL" id="JATN01000321">
    <property type="protein sequence ID" value="EUC59526.1"/>
    <property type="molecule type" value="Genomic_DNA"/>
</dbReference>
<dbReference type="AlphaFoldDB" id="A0A0A1ULV9"/>
<dbReference type="OrthoDB" id="3266451at2759"/>
<evidence type="ECO:0000313" key="2">
    <source>
        <dbReference type="Proteomes" id="UP000030108"/>
    </source>
</evidence>
<name>A0A0A1ULV9_9AGAM</name>
<organism evidence="1 2">
    <name type="scientific">Rhizoctonia solani AG-3 Rhs1AP</name>
    <dbReference type="NCBI Taxonomy" id="1086054"/>
    <lineage>
        <taxon>Eukaryota</taxon>
        <taxon>Fungi</taxon>
        <taxon>Dikarya</taxon>
        <taxon>Basidiomycota</taxon>
        <taxon>Agaricomycotina</taxon>
        <taxon>Agaricomycetes</taxon>
        <taxon>Cantharellales</taxon>
        <taxon>Ceratobasidiaceae</taxon>
        <taxon>Rhizoctonia</taxon>
    </lineage>
</organism>
<proteinExistence type="predicted"/>